<dbReference type="AlphaFoldDB" id="A0A2U3KMR8"/>
<dbReference type="InterPro" id="IPR025495">
    <property type="entry name" value="DUF4386"/>
</dbReference>
<name>A0A2U3KMR8_9BACT</name>
<evidence type="ECO:0000313" key="3">
    <source>
        <dbReference type="Proteomes" id="UP000238701"/>
    </source>
</evidence>
<dbReference type="OrthoDB" id="7060422at2"/>
<proteinExistence type="predicted"/>
<evidence type="ECO:0008006" key="4">
    <source>
        <dbReference type="Google" id="ProtNLM"/>
    </source>
</evidence>
<gene>
    <name evidence="2" type="ORF">SBA1_330013</name>
</gene>
<evidence type="ECO:0000313" key="2">
    <source>
        <dbReference type="EMBL" id="SPF40949.1"/>
    </source>
</evidence>
<dbReference type="EMBL" id="OMOD01000126">
    <property type="protein sequence ID" value="SPF40949.1"/>
    <property type="molecule type" value="Genomic_DNA"/>
</dbReference>
<keyword evidence="1" id="KW-0472">Membrane</keyword>
<keyword evidence="1" id="KW-1133">Transmembrane helix</keyword>
<dbReference type="Proteomes" id="UP000238701">
    <property type="component" value="Unassembled WGS sequence"/>
</dbReference>
<dbReference type="Pfam" id="PF14329">
    <property type="entry name" value="DUF4386"/>
    <property type="match status" value="1"/>
</dbReference>
<feature type="transmembrane region" description="Helical" evidence="1">
    <location>
        <begin position="73"/>
        <end position="90"/>
    </location>
</feature>
<feature type="transmembrane region" description="Helical" evidence="1">
    <location>
        <begin position="45"/>
        <end position="66"/>
    </location>
</feature>
<organism evidence="2 3">
    <name type="scientific">Candidatus Sulfotelmatobacter kueseliae</name>
    <dbReference type="NCBI Taxonomy" id="2042962"/>
    <lineage>
        <taxon>Bacteria</taxon>
        <taxon>Pseudomonadati</taxon>
        <taxon>Acidobacteriota</taxon>
        <taxon>Terriglobia</taxon>
        <taxon>Terriglobales</taxon>
        <taxon>Candidatus Korobacteraceae</taxon>
        <taxon>Candidatus Sulfotelmatobacter</taxon>
    </lineage>
</organism>
<feature type="transmembrane region" description="Helical" evidence="1">
    <location>
        <begin position="123"/>
        <end position="139"/>
    </location>
</feature>
<keyword evidence="1" id="KW-0812">Transmembrane</keyword>
<protein>
    <recommendedName>
        <fullName evidence="4">DUF4386 domain-containing protein</fullName>
    </recommendedName>
</protein>
<evidence type="ECO:0000256" key="1">
    <source>
        <dbReference type="SAM" id="Phobius"/>
    </source>
</evidence>
<feature type="transmembrane region" description="Helical" evidence="1">
    <location>
        <begin position="96"/>
        <end position="116"/>
    </location>
</feature>
<reference evidence="3" key="1">
    <citation type="submission" date="2018-02" db="EMBL/GenBank/DDBJ databases">
        <authorList>
            <person name="Hausmann B."/>
        </authorList>
    </citation>
    <scope>NUCLEOTIDE SEQUENCE [LARGE SCALE GENOMIC DNA]</scope>
    <source>
        <strain evidence="3">Peat soil MAG SbA1</strain>
    </source>
</reference>
<accession>A0A2U3KMR8</accession>
<feature type="transmembrane region" description="Helical" evidence="1">
    <location>
        <begin position="151"/>
        <end position="172"/>
    </location>
</feature>
<sequence>MSAAMMKRIAEASPRFKARIAGLLYFFSLLTAGLTETFVRGRLNYAGGYIAIAGMVAMTLISYDIFKPVNRSLSLLAVFFAFVGLTFEALRLQPQGLNIALVFHGFYCLLIGYLIFRSTFLPRILGGLMAFAGLGWLTYLSNPLVHHLSPYNLGCGLLGDVSVFLWLLVMGVNVQRWKEQASAAGES</sequence>